<dbReference type="NCBIfam" id="NF007111">
    <property type="entry name" value="PRK09560.1"/>
    <property type="match status" value="1"/>
</dbReference>
<dbReference type="NCBIfam" id="NF007112">
    <property type="entry name" value="PRK09561.1"/>
    <property type="match status" value="1"/>
</dbReference>
<dbReference type="InterPro" id="IPR023171">
    <property type="entry name" value="Na/H_antiporter_dom_sf"/>
</dbReference>
<feature type="transmembrane region" description="Helical" evidence="6">
    <location>
        <begin position="27"/>
        <end position="48"/>
    </location>
</feature>
<evidence type="ECO:0000256" key="4">
    <source>
        <dbReference type="ARBA" id="ARBA00022989"/>
    </source>
</evidence>
<keyword evidence="6" id="KW-0050">Antiport</keyword>
<keyword evidence="5 6" id="KW-0472">Membrane</keyword>
<evidence type="ECO:0000256" key="2">
    <source>
        <dbReference type="ARBA" id="ARBA00022475"/>
    </source>
</evidence>
<evidence type="ECO:0000256" key="1">
    <source>
        <dbReference type="ARBA" id="ARBA00004429"/>
    </source>
</evidence>
<feature type="transmembrane region" description="Helical" evidence="6">
    <location>
        <begin position="165"/>
        <end position="185"/>
    </location>
</feature>
<dbReference type="Gene3D" id="1.20.1530.10">
    <property type="entry name" value="Na+/H+ antiporter like domain"/>
    <property type="match status" value="1"/>
</dbReference>
<feature type="transmembrane region" description="Helical" evidence="6">
    <location>
        <begin position="68"/>
        <end position="86"/>
    </location>
</feature>
<feature type="transmembrane region" description="Helical" evidence="6">
    <location>
        <begin position="329"/>
        <end position="355"/>
    </location>
</feature>
<dbReference type="PANTHER" id="PTHR30341">
    <property type="entry name" value="SODIUM ION/PROTON ANTIPORTER NHAA-RELATED"/>
    <property type="match status" value="1"/>
</dbReference>
<keyword evidence="3 6" id="KW-0812">Transmembrane</keyword>
<proteinExistence type="inferred from homology"/>
<feature type="transmembrane region" description="Helical" evidence="6">
    <location>
        <begin position="191"/>
        <end position="207"/>
    </location>
</feature>
<comment type="caution">
    <text evidence="7">The sequence shown here is derived from an EMBL/GenBank/DDBJ whole genome shotgun (WGS) entry which is preliminary data.</text>
</comment>
<feature type="transmembrane region" description="Helical" evidence="6">
    <location>
        <begin position="132"/>
        <end position="153"/>
    </location>
</feature>
<comment type="catalytic activity">
    <reaction evidence="6">
        <text>Na(+)(in) + 2 H(+)(out) = Na(+)(out) + 2 H(+)(in)</text>
        <dbReference type="Rhea" id="RHEA:29251"/>
        <dbReference type="ChEBI" id="CHEBI:15378"/>
        <dbReference type="ChEBI" id="CHEBI:29101"/>
    </reaction>
</comment>
<organism evidence="7 8">
    <name type="scientific">Plastoroseomonas arctica</name>
    <dbReference type="NCBI Taxonomy" id="1509237"/>
    <lineage>
        <taxon>Bacteria</taxon>
        <taxon>Pseudomonadati</taxon>
        <taxon>Pseudomonadota</taxon>
        <taxon>Alphaproteobacteria</taxon>
        <taxon>Acetobacterales</taxon>
        <taxon>Acetobacteraceae</taxon>
        <taxon>Plastoroseomonas</taxon>
    </lineage>
</organism>
<gene>
    <name evidence="6 7" type="primary">nhaA</name>
    <name evidence="7" type="ORF">GXW79_12780</name>
</gene>
<dbReference type="NCBIfam" id="TIGR00773">
    <property type="entry name" value="NhaA"/>
    <property type="match status" value="1"/>
</dbReference>
<keyword evidence="4 6" id="KW-1133">Transmembrane helix</keyword>
<dbReference type="HAMAP" id="MF_01844">
    <property type="entry name" value="NhaA"/>
    <property type="match status" value="1"/>
</dbReference>
<keyword evidence="6" id="KW-0813">Transport</keyword>
<name>A0AAF1KMU7_9PROT</name>
<dbReference type="GO" id="GO:0005886">
    <property type="term" value="C:plasma membrane"/>
    <property type="evidence" value="ECO:0007669"/>
    <property type="project" value="UniProtKB-SubCell"/>
</dbReference>
<dbReference type="Pfam" id="PF06965">
    <property type="entry name" value="Na_H_antiport_1"/>
    <property type="match status" value="1"/>
</dbReference>
<feature type="transmembrane region" description="Helical" evidence="6">
    <location>
        <begin position="367"/>
        <end position="388"/>
    </location>
</feature>
<keyword evidence="2 6" id="KW-1003">Cell membrane</keyword>
<protein>
    <recommendedName>
        <fullName evidence="6">Na(+)/H(+) antiporter NhaA</fullName>
    </recommendedName>
    <alternativeName>
        <fullName evidence="6">Sodium/proton antiporter NhaA</fullName>
    </alternativeName>
</protein>
<comment type="similarity">
    <text evidence="6">Belongs to the NhaA Na(+)/H(+) (TC 2.A.33) antiporter family.</text>
</comment>
<dbReference type="PANTHER" id="PTHR30341:SF0">
    <property type="entry name" value="NA(+)_H(+) ANTIPORTER NHAA"/>
    <property type="match status" value="1"/>
</dbReference>
<dbReference type="GO" id="GO:0006885">
    <property type="term" value="P:regulation of pH"/>
    <property type="evidence" value="ECO:0007669"/>
    <property type="project" value="UniProtKB-UniRule"/>
</dbReference>
<accession>A0AAF1KMU7</accession>
<dbReference type="EMBL" id="JAAEDH010000014">
    <property type="protein sequence ID" value="MBR0655949.1"/>
    <property type="molecule type" value="Genomic_DNA"/>
</dbReference>
<evidence type="ECO:0000256" key="6">
    <source>
        <dbReference type="HAMAP-Rule" id="MF_01844"/>
    </source>
</evidence>
<feature type="transmembrane region" description="Helical" evidence="6">
    <location>
        <begin position="219"/>
        <end position="244"/>
    </location>
</feature>
<evidence type="ECO:0000313" key="7">
    <source>
        <dbReference type="EMBL" id="MBR0655949.1"/>
    </source>
</evidence>
<keyword evidence="8" id="KW-1185">Reference proteome</keyword>
<evidence type="ECO:0000256" key="3">
    <source>
        <dbReference type="ARBA" id="ARBA00022692"/>
    </source>
</evidence>
<keyword evidence="6" id="KW-0739">Sodium transport</keyword>
<keyword evidence="6" id="KW-0406">Ion transport</keyword>
<sequence length="391" mass="39923">MGMDDGARSGKPGPRAAFLREFLNSQAAAGLVLMAASAFALVIANIEAGGIAAGYRAVWAVYVGPMNIGHWVNDGLMAAFFLLVGLEIKRELLDGELSDWGKRALPGLAAVGGMALPALVYVAIAWGEPGALRGWAVPAATDIAFALGVLALLGPKAAPPALRVFLAALAIIDDLGAVLIIAAFYTAELSLPALAGAAVVLALLGALNRARVDRLWPYLVLGAGLWVLVLASGVHATLAGVALAFCLPLASRRGSPLLRLEHRIAPWVNFLVVPVFGFANAGVSLGGAGMGAIGLAVALGLFFGKQAGVMAACWVAVRSGLARLPEGAGWVQLYGVALLCGIGFTMSLFIGLLAFPADVARQEAVKLGVLAGSLASAVVGALVLRLSARRV</sequence>
<comment type="function">
    <text evidence="6">Na(+)/H(+) antiporter that extrudes sodium in exchange for external protons.</text>
</comment>
<dbReference type="InterPro" id="IPR004670">
    <property type="entry name" value="NhaA"/>
</dbReference>
<reference evidence="7" key="2">
    <citation type="journal article" date="2021" name="Syst. Appl. Microbiol.">
        <title>Roseomonas hellenica sp. nov., isolated from roots of wild-growing Alkanna tinctoria.</title>
        <authorList>
            <person name="Rat A."/>
            <person name="Naranjo H.D."/>
            <person name="Lebbe L."/>
            <person name="Cnockaert M."/>
            <person name="Krigas N."/>
            <person name="Grigoriadou K."/>
            <person name="Maloupa E."/>
            <person name="Willems A."/>
        </authorList>
    </citation>
    <scope>NUCLEOTIDE SEQUENCE</scope>
    <source>
        <strain evidence="7">LMG 28251</strain>
    </source>
</reference>
<reference evidence="7" key="1">
    <citation type="submission" date="2020-01" db="EMBL/GenBank/DDBJ databases">
        <authorList>
            <person name="Rat A."/>
        </authorList>
    </citation>
    <scope>NUCLEOTIDE SEQUENCE</scope>
    <source>
        <strain evidence="7">LMG 28251</strain>
    </source>
</reference>
<comment type="subcellular location">
    <subcellularLocation>
        <location evidence="1">Cell inner membrane</location>
        <topology evidence="1">Multi-pass membrane protein</topology>
    </subcellularLocation>
    <subcellularLocation>
        <location evidence="6">Cell membrane</location>
        <topology evidence="6">Multi-pass membrane protein</topology>
    </subcellularLocation>
</comment>
<dbReference type="Proteomes" id="UP001196068">
    <property type="component" value="Unassembled WGS sequence"/>
</dbReference>
<keyword evidence="6" id="KW-0915">Sodium</keyword>
<evidence type="ECO:0000256" key="5">
    <source>
        <dbReference type="ARBA" id="ARBA00023136"/>
    </source>
</evidence>
<dbReference type="AlphaFoldDB" id="A0AAF1KMU7"/>
<dbReference type="GO" id="GO:0015385">
    <property type="term" value="F:sodium:proton antiporter activity"/>
    <property type="evidence" value="ECO:0007669"/>
    <property type="project" value="UniProtKB-UniRule"/>
</dbReference>
<evidence type="ECO:0000313" key="8">
    <source>
        <dbReference type="Proteomes" id="UP001196068"/>
    </source>
</evidence>
<feature type="transmembrane region" description="Helical" evidence="6">
    <location>
        <begin position="107"/>
        <end position="126"/>
    </location>
</feature>